<dbReference type="OrthoDB" id="4380123at2"/>
<organism evidence="1 2">
    <name type="scientific">Flavobacterium cheniae</name>
    <dbReference type="NCBI Taxonomy" id="295428"/>
    <lineage>
        <taxon>Bacteria</taxon>
        <taxon>Pseudomonadati</taxon>
        <taxon>Bacteroidota</taxon>
        <taxon>Flavobacteriia</taxon>
        <taxon>Flavobacteriales</taxon>
        <taxon>Flavobacteriaceae</taxon>
        <taxon>Flavobacterium</taxon>
    </lineage>
</organism>
<dbReference type="AlphaFoldDB" id="A0A562KCT6"/>
<dbReference type="Pfam" id="PF05742">
    <property type="entry name" value="TANGO2"/>
    <property type="match status" value="1"/>
</dbReference>
<dbReference type="PANTHER" id="PTHR17985:SF8">
    <property type="entry name" value="TRANSPORT AND GOLGI ORGANIZATION PROTEIN 2 HOMOLOG"/>
    <property type="match status" value="1"/>
</dbReference>
<evidence type="ECO:0000313" key="2">
    <source>
        <dbReference type="Proteomes" id="UP000315312"/>
    </source>
</evidence>
<name>A0A562KCT6_9FLAO</name>
<dbReference type="PANTHER" id="PTHR17985">
    <property type="entry name" value="SER/THR-RICH PROTEIN T10 IN DGCR REGION"/>
    <property type="match status" value="1"/>
</dbReference>
<proteinExistence type="predicted"/>
<dbReference type="Proteomes" id="UP000315312">
    <property type="component" value="Unassembled WGS sequence"/>
</dbReference>
<dbReference type="EMBL" id="VLKM01000009">
    <property type="protein sequence ID" value="TWH93025.1"/>
    <property type="molecule type" value="Genomic_DNA"/>
</dbReference>
<comment type="caution">
    <text evidence="1">The sequence shown here is derived from an EMBL/GenBank/DDBJ whole genome shotgun (WGS) entry which is preliminary data.</text>
</comment>
<dbReference type="InterPro" id="IPR008551">
    <property type="entry name" value="TANGO2"/>
</dbReference>
<gene>
    <name evidence="1" type="ORF">IP97_02094</name>
</gene>
<protein>
    <submittedName>
        <fullName evidence="1">Transport and Golgi organization protein 2</fullName>
    </submittedName>
</protein>
<dbReference type="RefSeq" id="WP_133606066.1">
    <property type="nucleotide sequence ID" value="NZ_SNZC01000001.1"/>
</dbReference>
<accession>A0A562KCT6</accession>
<sequence length="224" mass="26224">MCTVTYIPTPEGCIVTSNRDEKITRERALSPQEYLIEGKKIIFPKDPKAGGTWVANNETKIIVLLNGAQEKHIPKSKYRKSRGLVVLDLMTAENTFDYWEKIDLTDIEPFTIVLVENNKLTQLQWNEAEKSTTEFDAKQFHIWSSSTLYSKEIREKRKEWFQDFIKSKNAPTPEEILHFHQFTESENKEFGLQINRNDVLKTISITQCKVKNDIIQMKYLDLFE</sequence>
<keyword evidence="2" id="KW-1185">Reference proteome</keyword>
<evidence type="ECO:0000313" key="1">
    <source>
        <dbReference type="EMBL" id="TWH93025.1"/>
    </source>
</evidence>
<reference evidence="1 2" key="1">
    <citation type="journal article" date="2015" name="Stand. Genomic Sci.">
        <title>Genomic Encyclopedia of Bacterial and Archaeal Type Strains, Phase III: the genomes of soil and plant-associated and newly described type strains.</title>
        <authorList>
            <person name="Whitman W.B."/>
            <person name="Woyke T."/>
            <person name="Klenk H.P."/>
            <person name="Zhou Y."/>
            <person name="Lilburn T.G."/>
            <person name="Beck B.J."/>
            <person name="De Vos P."/>
            <person name="Vandamme P."/>
            <person name="Eisen J.A."/>
            <person name="Garrity G."/>
            <person name="Hugenholtz P."/>
            <person name="Kyrpides N.C."/>
        </authorList>
    </citation>
    <scope>NUCLEOTIDE SEQUENCE [LARGE SCALE GENOMIC DNA]</scope>
    <source>
        <strain evidence="1 2">CGMCC 1.6844</strain>
    </source>
</reference>